<comment type="caution">
    <text evidence="7">The sequence shown here is derived from an EMBL/GenBank/DDBJ whole genome shotgun (WGS) entry which is preliminary data.</text>
</comment>
<dbReference type="PANTHER" id="PTHR11085">
    <property type="entry name" value="NAD-DEPENDENT PROTEIN DEACYLASE SIRTUIN-5, MITOCHONDRIAL-RELATED"/>
    <property type="match status" value="1"/>
</dbReference>
<protein>
    <recommendedName>
        <fullName evidence="6">Deacetylase sirtuin-type domain-containing protein</fullName>
    </recommendedName>
</protein>
<feature type="binding site" evidence="4">
    <location>
        <position position="241"/>
    </location>
    <ligand>
        <name>Zn(2+)</name>
        <dbReference type="ChEBI" id="CHEBI:29105"/>
    </ligand>
</feature>
<keyword evidence="3" id="KW-0520">NAD</keyword>
<reference evidence="7" key="2">
    <citation type="journal article" date="2023" name="IMA Fungus">
        <title>Comparative genomic study of the Penicillium genus elucidates a diverse pangenome and 15 lateral gene transfer events.</title>
        <authorList>
            <person name="Petersen C."/>
            <person name="Sorensen T."/>
            <person name="Nielsen M.R."/>
            <person name="Sondergaard T.E."/>
            <person name="Sorensen J.L."/>
            <person name="Fitzpatrick D.A."/>
            <person name="Frisvad J.C."/>
            <person name="Nielsen K.L."/>
        </authorList>
    </citation>
    <scope>NUCLEOTIDE SEQUENCE</scope>
    <source>
        <strain evidence="7">IBT 29677</strain>
    </source>
</reference>
<dbReference type="EMBL" id="JAPZBU010000009">
    <property type="protein sequence ID" value="KAJ5388237.1"/>
    <property type="molecule type" value="Genomic_DNA"/>
</dbReference>
<dbReference type="SUPFAM" id="SSF52467">
    <property type="entry name" value="DHS-like NAD/FAD-binding domain"/>
    <property type="match status" value="1"/>
</dbReference>
<dbReference type="InterPro" id="IPR050134">
    <property type="entry name" value="NAD-dep_sirtuin_deacylases"/>
</dbReference>
<dbReference type="PANTHER" id="PTHR11085:SF10">
    <property type="entry name" value="NAD-DEPENDENT PROTEIN DEACYLASE SIRTUIN-5, MITOCHONDRIAL-RELATED"/>
    <property type="match status" value="1"/>
</dbReference>
<dbReference type="OrthoDB" id="424302at2759"/>
<feature type="compositionally biased region" description="Basic and acidic residues" evidence="5">
    <location>
        <begin position="188"/>
        <end position="213"/>
    </location>
</feature>
<feature type="binding site" evidence="4">
    <location>
        <position position="142"/>
    </location>
    <ligand>
        <name>Zn(2+)</name>
        <dbReference type="ChEBI" id="CHEBI:29105"/>
    </ligand>
</feature>
<organism evidence="7 8">
    <name type="scientific">Penicillium cosmopolitanum</name>
    <dbReference type="NCBI Taxonomy" id="1131564"/>
    <lineage>
        <taxon>Eukaryota</taxon>
        <taxon>Fungi</taxon>
        <taxon>Dikarya</taxon>
        <taxon>Ascomycota</taxon>
        <taxon>Pezizomycotina</taxon>
        <taxon>Eurotiomycetes</taxon>
        <taxon>Eurotiomycetidae</taxon>
        <taxon>Eurotiales</taxon>
        <taxon>Aspergillaceae</taxon>
        <taxon>Penicillium</taxon>
    </lineage>
</organism>
<evidence type="ECO:0000256" key="2">
    <source>
        <dbReference type="ARBA" id="ARBA00022679"/>
    </source>
</evidence>
<dbReference type="AlphaFoldDB" id="A0A9X0B4Z2"/>
<dbReference type="GO" id="GO:0046872">
    <property type="term" value="F:metal ion binding"/>
    <property type="evidence" value="ECO:0007669"/>
    <property type="project" value="UniProtKB-KW"/>
</dbReference>
<evidence type="ECO:0000313" key="8">
    <source>
        <dbReference type="Proteomes" id="UP001147747"/>
    </source>
</evidence>
<feature type="region of interest" description="Disordered" evidence="5">
    <location>
        <begin position="170"/>
        <end position="234"/>
    </location>
</feature>
<comment type="similarity">
    <text evidence="1">Belongs to the sirtuin family. Class I subfamily.</text>
</comment>
<evidence type="ECO:0000259" key="6">
    <source>
        <dbReference type="PROSITE" id="PS50305"/>
    </source>
</evidence>
<keyword evidence="2" id="KW-0808">Transferase</keyword>
<sequence length="304" mass="33981">MASTTKQAARAALPLTDRESFAAHLKKCRRIVALVGAGLSAASGLPTFRGAGGLWRTHDATDLATPEAFDENPDLVWQFYSFRRHMALKAAPNKGHYALAELSRKNRDFITLSQNVDGLSQRAQHPPGQLHLLHGSLFDIKCTDFYCKYTREDFTDPIVPALAIPKKSSLKNNEKKEENVVAQQTDKPYGDQEKEAEEDQKVGDEKKKCKEENKDESDEEIDISDISNHIPNISNEELPQCPECKGLLRPGVVWFGEPLPTTTLETVENWMDSEPIDLMLVIGTSAQVSQLRATLMKPVTREHE</sequence>
<dbReference type="GO" id="GO:0017136">
    <property type="term" value="F:histone deacetylase activity, NAD-dependent"/>
    <property type="evidence" value="ECO:0007669"/>
    <property type="project" value="TreeGrafter"/>
</dbReference>
<dbReference type="GO" id="GO:0005634">
    <property type="term" value="C:nucleus"/>
    <property type="evidence" value="ECO:0007669"/>
    <property type="project" value="TreeGrafter"/>
</dbReference>
<dbReference type="PROSITE" id="PS50305">
    <property type="entry name" value="SIRTUIN"/>
    <property type="match status" value="1"/>
</dbReference>
<dbReference type="RefSeq" id="XP_056486035.1">
    <property type="nucleotide sequence ID" value="XM_056635415.1"/>
</dbReference>
<dbReference type="GeneID" id="81374395"/>
<feature type="domain" description="Deacetylase sirtuin-type" evidence="6">
    <location>
        <begin position="11"/>
        <end position="304"/>
    </location>
</feature>
<feature type="binding site" evidence="4">
    <location>
        <position position="147"/>
    </location>
    <ligand>
        <name>Zn(2+)</name>
        <dbReference type="ChEBI" id="CHEBI:29105"/>
    </ligand>
</feature>
<reference evidence="7" key="1">
    <citation type="submission" date="2022-12" db="EMBL/GenBank/DDBJ databases">
        <authorList>
            <person name="Petersen C."/>
        </authorList>
    </citation>
    <scope>NUCLEOTIDE SEQUENCE</scope>
    <source>
        <strain evidence="7">IBT 29677</strain>
    </source>
</reference>
<evidence type="ECO:0000313" key="7">
    <source>
        <dbReference type="EMBL" id="KAJ5388237.1"/>
    </source>
</evidence>
<keyword evidence="4" id="KW-0479">Metal-binding</keyword>
<dbReference type="InterPro" id="IPR026590">
    <property type="entry name" value="Ssirtuin_cat_dom"/>
</dbReference>
<feature type="compositionally biased region" description="Acidic residues" evidence="5">
    <location>
        <begin position="214"/>
        <end position="223"/>
    </location>
</feature>
<dbReference type="Gene3D" id="3.40.50.1220">
    <property type="entry name" value="TPP-binding domain"/>
    <property type="match status" value="2"/>
</dbReference>
<feature type="active site" description="Proton acceptor" evidence="4">
    <location>
        <position position="134"/>
    </location>
</feature>
<dbReference type="InterPro" id="IPR029035">
    <property type="entry name" value="DHS-like_NAD/FAD-binding_dom"/>
</dbReference>
<evidence type="ECO:0000256" key="5">
    <source>
        <dbReference type="SAM" id="MobiDB-lite"/>
    </source>
</evidence>
<dbReference type="InterPro" id="IPR003000">
    <property type="entry name" value="Sirtuin"/>
</dbReference>
<evidence type="ECO:0000256" key="1">
    <source>
        <dbReference type="ARBA" id="ARBA00006924"/>
    </source>
</evidence>
<gene>
    <name evidence="7" type="ORF">N7509_010778</name>
</gene>
<dbReference type="Pfam" id="PF02146">
    <property type="entry name" value="SIR2"/>
    <property type="match status" value="2"/>
</dbReference>
<feature type="binding site" evidence="4">
    <location>
        <position position="244"/>
    </location>
    <ligand>
        <name>Zn(2+)</name>
        <dbReference type="ChEBI" id="CHEBI:29105"/>
    </ligand>
</feature>
<evidence type="ECO:0000256" key="4">
    <source>
        <dbReference type="PROSITE-ProRule" id="PRU00236"/>
    </source>
</evidence>
<dbReference type="GO" id="GO:0070403">
    <property type="term" value="F:NAD+ binding"/>
    <property type="evidence" value="ECO:0007669"/>
    <property type="project" value="InterPro"/>
</dbReference>
<name>A0A9X0B4Z2_9EURO</name>
<proteinExistence type="inferred from homology"/>
<evidence type="ECO:0000256" key="3">
    <source>
        <dbReference type="ARBA" id="ARBA00023027"/>
    </source>
</evidence>
<dbReference type="Proteomes" id="UP001147747">
    <property type="component" value="Unassembled WGS sequence"/>
</dbReference>
<keyword evidence="8" id="KW-1185">Reference proteome</keyword>
<keyword evidence="4" id="KW-0862">Zinc</keyword>
<accession>A0A9X0B4Z2</accession>